<keyword evidence="1" id="KW-0472">Membrane</keyword>
<dbReference type="AlphaFoldDB" id="A0A0M7A0X1"/>
<name>A0A0M7A0X1_9HYPH</name>
<reference evidence="3" key="1">
    <citation type="submission" date="2015-07" db="EMBL/GenBank/DDBJ databases">
        <authorList>
            <person name="Rodrigo-Torres Lidia"/>
            <person name="Arahal R.David."/>
        </authorList>
    </citation>
    <scope>NUCLEOTIDE SEQUENCE [LARGE SCALE GENOMIC DNA]</scope>
    <source>
        <strain evidence="3">CECT 5112</strain>
    </source>
</reference>
<feature type="transmembrane region" description="Helical" evidence="1">
    <location>
        <begin position="75"/>
        <end position="92"/>
    </location>
</feature>
<dbReference type="EMBL" id="CXWD01000006">
    <property type="protein sequence ID" value="CTQ68635.1"/>
    <property type="molecule type" value="Genomic_DNA"/>
</dbReference>
<feature type="transmembrane region" description="Helical" evidence="1">
    <location>
        <begin position="39"/>
        <end position="63"/>
    </location>
</feature>
<evidence type="ECO:0000313" key="2">
    <source>
        <dbReference type="EMBL" id="CTQ68635.1"/>
    </source>
</evidence>
<proteinExistence type="predicted"/>
<evidence type="ECO:0000256" key="1">
    <source>
        <dbReference type="SAM" id="Phobius"/>
    </source>
</evidence>
<gene>
    <name evidence="2" type="ORF">LAX5112_01816</name>
</gene>
<dbReference type="STRING" id="388408.LAX5112_01816"/>
<accession>A0A0M7A0X1</accession>
<dbReference type="Proteomes" id="UP000053235">
    <property type="component" value="Unassembled WGS sequence"/>
</dbReference>
<organism evidence="2 3">
    <name type="scientific">Roseibium alexandrii</name>
    <dbReference type="NCBI Taxonomy" id="388408"/>
    <lineage>
        <taxon>Bacteria</taxon>
        <taxon>Pseudomonadati</taxon>
        <taxon>Pseudomonadota</taxon>
        <taxon>Alphaproteobacteria</taxon>
        <taxon>Hyphomicrobiales</taxon>
        <taxon>Stappiaceae</taxon>
        <taxon>Roseibium</taxon>
    </lineage>
</organism>
<evidence type="ECO:0000313" key="3">
    <source>
        <dbReference type="Proteomes" id="UP000053235"/>
    </source>
</evidence>
<keyword evidence="1" id="KW-0812">Transmembrane</keyword>
<keyword evidence="1" id="KW-1133">Transmembrane helix</keyword>
<feature type="transmembrane region" description="Helical" evidence="1">
    <location>
        <begin position="98"/>
        <end position="119"/>
    </location>
</feature>
<protein>
    <submittedName>
        <fullName evidence="2">Uncharacterized protein</fullName>
    </submittedName>
</protein>
<keyword evidence="3" id="KW-1185">Reference proteome</keyword>
<sequence length="132" mass="14676">MKGYFYGCVTAALVLLIFLLLLSGYFSEAIDRPTGSIFAVFMVTLVLVFFAYALSILPVTFILITAEIFHIRHSIFYTLSGAVIGFGVTRVIDDQVYTLFDLVSFMSSGALAGLVYWHIAGRDAGRGRWPRF</sequence>